<dbReference type="RefSeq" id="WP_098006256.1">
    <property type="nucleotide sequence ID" value="NZ_NVMX01000065.1"/>
</dbReference>
<dbReference type="AlphaFoldDB" id="A0A9X6SU22"/>
<proteinExistence type="predicted"/>
<comment type="caution">
    <text evidence="1">The sequence shown here is derived from an EMBL/GenBank/DDBJ whole genome shotgun (WGS) entry which is preliminary data.</text>
</comment>
<protein>
    <submittedName>
        <fullName evidence="1">Uncharacterized protein</fullName>
    </submittedName>
</protein>
<reference evidence="1 2" key="1">
    <citation type="submission" date="2017-09" db="EMBL/GenBank/DDBJ databases">
        <title>Large-scale bioinformatics analysis of Bacillus genomes uncovers conserved roles of natural products in bacterial physiology.</title>
        <authorList>
            <consortium name="Agbiome Team Llc"/>
            <person name="Bleich R.M."/>
            <person name="Grubbs K.J."/>
            <person name="Santa Maria K.C."/>
            <person name="Allen S.E."/>
            <person name="Farag S."/>
            <person name="Shank E.A."/>
            <person name="Bowers A."/>
        </authorList>
    </citation>
    <scope>NUCLEOTIDE SEQUENCE [LARGE SCALE GENOMIC DNA]</scope>
    <source>
        <strain evidence="1 2">AFS092789</strain>
    </source>
</reference>
<dbReference type="Proteomes" id="UP000219922">
    <property type="component" value="Unassembled WGS sequence"/>
</dbReference>
<evidence type="ECO:0000313" key="1">
    <source>
        <dbReference type="EMBL" id="PDZ95156.1"/>
    </source>
</evidence>
<name>A0A9X6SU22_BACCE</name>
<accession>A0A9X6SU22</accession>
<sequence>MYLINVCKDYFSKPIETIGPVVEIEEVISIVKGLYQKHKQKDFTGSIEIQSDESEIEFLYVDDVSIKEVDKVLKHIKMKLQLKKWEKAEDYPVIDIEKRKSAYSEFPCYIWAPNKTYEEHVDIKNIFGDNWAFDKKEDRGNYPRITKLFSILKGFLEIDGPNKVPPAPLIKIKEMYFLSEGNHRLYMSKLLKKKTLYAEVCEYDYDSFLSHANLITVGESYRIVYNNSVHMVTEEEAATFKKLKENN</sequence>
<organism evidence="1 2">
    <name type="scientific">Bacillus cereus</name>
    <dbReference type="NCBI Taxonomy" id="1396"/>
    <lineage>
        <taxon>Bacteria</taxon>
        <taxon>Bacillati</taxon>
        <taxon>Bacillota</taxon>
        <taxon>Bacilli</taxon>
        <taxon>Bacillales</taxon>
        <taxon>Bacillaceae</taxon>
        <taxon>Bacillus</taxon>
        <taxon>Bacillus cereus group</taxon>
    </lineage>
</organism>
<evidence type="ECO:0000313" key="2">
    <source>
        <dbReference type="Proteomes" id="UP000219922"/>
    </source>
</evidence>
<dbReference type="EMBL" id="NVMX01000065">
    <property type="protein sequence ID" value="PDZ95156.1"/>
    <property type="molecule type" value="Genomic_DNA"/>
</dbReference>
<gene>
    <name evidence="1" type="ORF">CON36_29915</name>
</gene>